<dbReference type="AlphaFoldDB" id="A0A6J6CF93"/>
<dbReference type="PANTHER" id="PTHR42701">
    <property type="entry name" value="IMIDAZOLE GLYCEROL PHOSPHATE SYNTHASE SUBUNIT HISH"/>
    <property type="match status" value="1"/>
</dbReference>
<dbReference type="GO" id="GO:0016829">
    <property type="term" value="F:lyase activity"/>
    <property type="evidence" value="ECO:0007669"/>
    <property type="project" value="UniProtKB-KW"/>
</dbReference>
<gene>
    <name evidence="11" type="ORF">UFOPK1572_00087</name>
</gene>
<sequence>MTTTPKVAVLDYGIGNLRSAQKALQKVGADAILTREHGEIEAADAVVLPGVGAFGACMDALRQADLESAVHGAVNAGVPFLGICVGMQMLFDASEEDASAEGLGIIPGTVQWIPDTVQRPQMQWNQLHILHDDAMFAGLGKAPWMYFVHSFHGVPTHSGDTVATVHYGQTLNVAFRRNNVFATQCHPEKSAHDGLALLANFVQWARA</sequence>
<evidence type="ECO:0000256" key="2">
    <source>
        <dbReference type="ARBA" id="ARBA00011152"/>
    </source>
</evidence>
<evidence type="ECO:0000256" key="6">
    <source>
        <dbReference type="ARBA" id="ARBA00023102"/>
    </source>
</evidence>
<feature type="domain" description="Glutamine amidotransferase" evidence="10">
    <location>
        <begin position="9"/>
        <end position="201"/>
    </location>
</feature>
<dbReference type="SUPFAM" id="SSF52317">
    <property type="entry name" value="Class I glutamine amidotransferase-like"/>
    <property type="match status" value="1"/>
</dbReference>
<dbReference type="EMBL" id="CAEZTC010000005">
    <property type="protein sequence ID" value="CAB4549795.1"/>
    <property type="molecule type" value="Genomic_DNA"/>
</dbReference>
<evidence type="ECO:0000256" key="3">
    <source>
        <dbReference type="ARBA" id="ARBA00022605"/>
    </source>
</evidence>
<keyword evidence="3" id="KW-0028">Amino-acid biosynthesis</keyword>
<comment type="pathway">
    <text evidence="1">Amino-acid biosynthesis; L-histidine biosynthesis; L-histidine from 5-phospho-alpha-D-ribose 1-diphosphate: step 5/9.</text>
</comment>
<keyword evidence="4" id="KW-0378">Hydrolase</keyword>
<comment type="subunit">
    <text evidence="2">Heterodimer of HisH and HisF.</text>
</comment>
<evidence type="ECO:0000313" key="11">
    <source>
        <dbReference type="EMBL" id="CAB4549795.1"/>
    </source>
</evidence>
<proteinExistence type="inferred from homology"/>
<evidence type="ECO:0000259" key="10">
    <source>
        <dbReference type="Pfam" id="PF00117"/>
    </source>
</evidence>
<evidence type="ECO:0000256" key="8">
    <source>
        <dbReference type="ARBA" id="ARBA00047838"/>
    </source>
</evidence>
<comment type="catalytic activity">
    <reaction evidence="9">
        <text>L-glutamine + H2O = L-glutamate + NH4(+)</text>
        <dbReference type="Rhea" id="RHEA:15889"/>
        <dbReference type="ChEBI" id="CHEBI:15377"/>
        <dbReference type="ChEBI" id="CHEBI:28938"/>
        <dbReference type="ChEBI" id="CHEBI:29985"/>
        <dbReference type="ChEBI" id="CHEBI:58359"/>
        <dbReference type="EC" id="3.5.1.2"/>
    </reaction>
</comment>
<comment type="catalytic activity">
    <reaction evidence="8">
        <text>5-[(5-phospho-1-deoxy-D-ribulos-1-ylimino)methylamino]-1-(5-phospho-beta-D-ribosyl)imidazole-4-carboxamide + L-glutamine = D-erythro-1-(imidazol-4-yl)glycerol 3-phosphate + 5-amino-1-(5-phospho-beta-D-ribosyl)imidazole-4-carboxamide + L-glutamate + H(+)</text>
        <dbReference type="Rhea" id="RHEA:24793"/>
        <dbReference type="ChEBI" id="CHEBI:15378"/>
        <dbReference type="ChEBI" id="CHEBI:29985"/>
        <dbReference type="ChEBI" id="CHEBI:58278"/>
        <dbReference type="ChEBI" id="CHEBI:58359"/>
        <dbReference type="ChEBI" id="CHEBI:58475"/>
        <dbReference type="ChEBI" id="CHEBI:58525"/>
        <dbReference type="EC" id="4.3.2.10"/>
    </reaction>
</comment>
<dbReference type="Pfam" id="PF00117">
    <property type="entry name" value="GATase"/>
    <property type="match status" value="1"/>
</dbReference>
<evidence type="ECO:0000256" key="7">
    <source>
        <dbReference type="ARBA" id="ARBA00023239"/>
    </source>
</evidence>
<accession>A0A6J6CF93</accession>
<evidence type="ECO:0000256" key="9">
    <source>
        <dbReference type="ARBA" id="ARBA00049534"/>
    </source>
</evidence>
<keyword evidence="5" id="KW-0315">Glutamine amidotransferase</keyword>
<keyword evidence="6" id="KW-0368">Histidine biosynthesis</keyword>
<dbReference type="UniPathway" id="UPA00031">
    <property type="reaction ID" value="UER00010"/>
</dbReference>
<reference evidence="11" key="1">
    <citation type="submission" date="2020-05" db="EMBL/GenBank/DDBJ databases">
        <authorList>
            <person name="Chiriac C."/>
            <person name="Salcher M."/>
            <person name="Ghai R."/>
            <person name="Kavagutti S V."/>
        </authorList>
    </citation>
    <scope>NUCLEOTIDE SEQUENCE</scope>
</reference>
<dbReference type="GO" id="GO:0000107">
    <property type="term" value="F:imidazoleglycerol-phosphate synthase activity"/>
    <property type="evidence" value="ECO:0007669"/>
    <property type="project" value="TreeGrafter"/>
</dbReference>
<name>A0A6J6CF93_9ZZZZ</name>
<organism evidence="11">
    <name type="scientific">freshwater metagenome</name>
    <dbReference type="NCBI Taxonomy" id="449393"/>
    <lineage>
        <taxon>unclassified sequences</taxon>
        <taxon>metagenomes</taxon>
        <taxon>ecological metagenomes</taxon>
    </lineage>
</organism>
<dbReference type="PANTHER" id="PTHR42701:SF1">
    <property type="entry name" value="IMIDAZOLE GLYCEROL PHOSPHATE SYNTHASE SUBUNIT HISH"/>
    <property type="match status" value="1"/>
</dbReference>
<evidence type="ECO:0000256" key="5">
    <source>
        <dbReference type="ARBA" id="ARBA00022962"/>
    </source>
</evidence>
<evidence type="ECO:0000256" key="4">
    <source>
        <dbReference type="ARBA" id="ARBA00022801"/>
    </source>
</evidence>
<dbReference type="NCBIfam" id="TIGR01855">
    <property type="entry name" value="IMP_synth_hisH"/>
    <property type="match status" value="1"/>
</dbReference>
<dbReference type="Gene3D" id="3.40.50.880">
    <property type="match status" value="1"/>
</dbReference>
<keyword evidence="7" id="KW-0456">Lyase</keyword>
<evidence type="ECO:0000256" key="1">
    <source>
        <dbReference type="ARBA" id="ARBA00005091"/>
    </source>
</evidence>
<dbReference type="InterPro" id="IPR029062">
    <property type="entry name" value="Class_I_gatase-like"/>
</dbReference>
<dbReference type="HAMAP" id="MF_00278">
    <property type="entry name" value="HisH"/>
    <property type="match status" value="1"/>
</dbReference>
<dbReference type="InterPro" id="IPR010139">
    <property type="entry name" value="Imidazole-glycPsynth_HisH"/>
</dbReference>
<protein>
    <submittedName>
        <fullName evidence="11">Unannotated protein</fullName>
    </submittedName>
</protein>
<dbReference type="InterPro" id="IPR017926">
    <property type="entry name" value="GATASE"/>
</dbReference>
<dbReference type="GO" id="GO:0004359">
    <property type="term" value="F:glutaminase activity"/>
    <property type="evidence" value="ECO:0007669"/>
    <property type="project" value="UniProtKB-EC"/>
</dbReference>
<dbReference type="PIRSF" id="PIRSF000495">
    <property type="entry name" value="Amidotransf_hisH"/>
    <property type="match status" value="1"/>
</dbReference>
<dbReference type="PROSITE" id="PS51274">
    <property type="entry name" value="GATASE_COBBQ"/>
    <property type="match status" value="1"/>
</dbReference>
<dbReference type="CDD" id="cd01748">
    <property type="entry name" value="GATase1_IGP_Synthase"/>
    <property type="match status" value="1"/>
</dbReference>
<dbReference type="GO" id="GO:0000105">
    <property type="term" value="P:L-histidine biosynthetic process"/>
    <property type="evidence" value="ECO:0007669"/>
    <property type="project" value="UniProtKB-UniPathway"/>
</dbReference>
<dbReference type="PROSITE" id="PS51273">
    <property type="entry name" value="GATASE_TYPE_1"/>
    <property type="match status" value="1"/>
</dbReference>